<dbReference type="RefSeq" id="WP_090656002.1">
    <property type="nucleotide sequence ID" value="NZ_FOIA01000003.1"/>
</dbReference>
<accession>A0A1H9Z4G1</accession>
<evidence type="ECO:0000313" key="2">
    <source>
        <dbReference type="EMBL" id="SES76439.1"/>
    </source>
</evidence>
<reference evidence="3" key="1">
    <citation type="submission" date="2016-10" db="EMBL/GenBank/DDBJ databases">
        <authorList>
            <person name="Varghese N."/>
            <person name="Submissions S."/>
        </authorList>
    </citation>
    <scope>NUCLEOTIDE SEQUENCE [LARGE SCALE GENOMIC DNA]</scope>
    <source>
        <strain evidence="3">Nm71</strain>
    </source>
</reference>
<dbReference type="InterPro" id="IPR004360">
    <property type="entry name" value="Glyas_Fos-R_dOase_dom"/>
</dbReference>
<dbReference type="SUPFAM" id="SSF54593">
    <property type="entry name" value="Glyoxalase/Bleomycin resistance protein/Dihydroxybiphenyl dioxygenase"/>
    <property type="match status" value="1"/>
</dbReference>
<sequence length="125" mass="14550">MPITLNHTIIPAHDKDNSAQFYARIFGFECIGAFASFQVVRVNDTLCLDFANRDTFEPHHYAFKVSEDEFDQIFERILDEKIVYGSGPFEPDNMRINHNYGGRGVYFKDENGHLLEMLTTDYEME</sequence>
<dbReference type="GO" id="GO:0051213">
    <property type="term" value="F:dioxygenase activity"/>
    <property type="evidence" value="ECO:0007669"/>
    <property type="project" value="UniProtKB-KW"/>
</dbReference>
<keyword evidence="2" id="KW-0223">Dioxygenase</keyword>
<dbReference type="Proteomes" id="UP000199345">
    <property type="component" value="Unassembled WGS sequence"/>
</dbReference>
<protein>
    <submittedName>
        <fullName evidence="2">Glyoxalase/Bleomycin resistance protein/Dioxygenase superfamily protein</fullName>
    </submittedName>
</protein>
<dbReference type="Gene3D" id="3.10.180.10">
    <property type="entry name" value="2,3-Dihydroxybiphenyl 1,2-Dioxygenase, domain 1"/>
    <property type="match status" value="1"/>
</dbReference>
<evidence type="ECO:0000259" key="1">
    <source>
        <dbReference type="PROSITE" id="PS51819"/>
    </source>
</evidence>
<dbReference type="InterPro" id="IPR037523">
    <property type="entry name" value="VOC_core"/>
</dbReference>
<name>A0A1H9Z4G1_9PROT</name>
<dbReference type="PROSITE" id="PS51819">
    <property type="entry name" value="VOC"/>
    <property type="match status" value="1"/>
</dbReference>
<keyword evidence="3" id="KW-1185">Reference proteome</keyword>
<dbReference type="AlphaFoldDB" id="A0A1H9Z4G1"/>
<evidence type="ECO:0000313" key="3">
    <source>
        <dbReference type="Proteomes" id="UP000199345"/>
    </source>
</evidence>
<dbReference type="CDD" id="cd08351">
    <property type="entry name" value="ChaP_like"/>
    <property type="match status" value="1"/>
</dbReference>
<keyword evidence="2" id="KW-0560">Oxidoreductase</keyword>
<dbReference type="OrthoDB" id="9812656at2"/>
<organism evidence="2 3">
    <name type="scientific">Nitrosomonas marina</name>
    <dbReference type="NCBI Taxonomy" id="917"/>
    <lineage>
        <taxon>Bacteria</taxon>
        <taxon>Pseudomonadati</taxon>
        <taxon>Pseudomonadota</taxon>
        <taxon>Betaproteobacteria</taxon>
        <taxon>Nitrosomonadales</taxon>
        <taxon>Nitrosomonadaceae</taxon>
        <taxon>Nitrosomonas</taxon>
    </lineage>
</organism>
<dbReference type="Pfam" id="PF00903">
    <property type="entry name" value="Glyoxalase"/>
    <property type="match status" value="1"/>
</dbReference>
<dbReference type="EMBL" id="FOIA01000003">
    <property type="protein sequence ID" value="SES76439.1"/>
    <property type="molecule type" value="Genomic_DNA"/>
</dbReference>
<dbReference type="InterPro" id="IPR029068">
    <property type="entry name" value="Glyas_Bleomycin-R_OHBP_Dase"/>
</dbReference>
<proteinExistence type="predicted"/>
<feature type="domain" description="VOC" evidence="1">
    <location>
        <begin position="4"/>
        <end position="120"/>
    </location>
</feature>
<gene>
    <name evidence="2" type="ORF">SAMN05216326_10385</name>
</gene>